<evidence type="ECO:0000256" key="1">
    <source>
        <dbReference type="ARBA" id="ARBA00006479"/>
    </source>
</evidence>
<organism evidence="2 3">
    <name type="scientific">Rubrobacter xylanophilus (strain DSM 9941 / JCM 11954 / NBRC 16129 / PRD-1)</name>
    <dbReference type="NCBI Taxonomy" id="266117"/>
    <lineage>
        <taxon>Bacteria</taxon>
        <taxon>Bacillati</taxon>
        <taxon>Actinomycetota</taxon>
        <taxon>Rubrobacteria</taxon>
        <taxon>Rubrobacterales</taxon>
        <taxon>Rubrobacteraceae</taxon>
        <taxon>Rubrobacter</taxon>
    </lineage>
</organism>
<sequence>MSAWGALFCGGGMQEVLGIDVGGSAIKGAPVSVKTGELLEERVRIETPQPSTPEAIVETIAALAGRFGWEGPVGCGFPAVIKDGVVRTAANVDPSNIGFDLQAALRERLGSEAGVINDADAAGLAEVRWGAGREVEGVVLMITVGTGLGTALFVDGRLVPNTELGHIELQGHEAEHIASDAARKRENLKWREWAQRFDAYLRAVEDLLWPDLIIIGGGTSKKAEKFMHRISPRTPVQIARMHNDAGIAGAALAALPEALRSPARAG</sequence>
<evidence type="ECO:0000313" key="2">
    <source>
        <dbReference type="EMBL" id="ABG04138.1"/>
    </source>
</evidence>
<comment type="similarity">
    <text evidence="1">Belongs to the ROK (NagC/XylR) family.</text>
</comment>
<dbReference type="CDD" id="cd24058">
    <property type="entry name" value="ASKHA_NBD_ROK_PPGK"/>
    <property type="match status" value="1"/>
</dbReference>
<reference evidence="2 3" key="1">
    <citation type="submission" date="2006-06" db="EMBL/GenBank/DDBJ databases">
        <title>Complete sequence of Rubrobacter xylanophilus DSM 9941.</title>
        <authorList>
            <consortium name="US DOE Joint Genome Institute"/>
            <person name="Copeland A."/>
            <person name="Lucas S."/>
            <person name="Lapidus A."/>
            <person name="Barry K."/>
            <person name="Detter J.C."/>
            <person name="Glavina del Rio T."/>
            <person name="Hammon N."/>
            <person name="Israni S."/>
            <person name="Dalin E."/>
            <person name="Tice H."/>
            <person name="Pitluck S."/>
            <person name="Munk A.C."/>
            <person name="Brettin T."/>
            <person name="Bruce D."/>
            <person name="Han C."/>
            <person name="Tapia R."/>
            <person name="Gilna P."/>
            <person name="Schmutz J."/>
            <person name="Larimer F."/>
            <person name="Land M."/>
            <person name="Hauser L."/>
            <person name="Kyrpides N."/>
            <person name="Lykidis A."/>
            <person name="da Costa M.S."/>
            <person name="Rainey F.A."/>
            <person name="Empadinhas N."/>
            <person name="Jolivet E."/>
            <person name="Battista J.R."/>
            <person name="Richardson P."/>
        </authorList>
    </citation>
    <scope>NUCLEOTIDE SEQUENCE [LARGE SCALE GENOMIC DNA]</scope>
    <source>
        <strain evidence="3">DSM 9941 / NBRC 16129 / PRD-1</strain>
    </source>
</reference>
<accession>Q1AWU0</accession>
<dbReference type="NCBIfam" id="NF045942">
    <property type="entry name" value="PolPhglucPhase"/>
    <property type="match status" value="1"/>
</dbReference>
<dbReference type="InterPro" id="IPR043129">
    <property type="entry name" value="ATPase_NBD"/>
</dbReference>
<dbReference type="PANTHER" id="PTHR18964">
    <property type="entry name" value="ROK (REPRESSOR, ORF, KINASE) FAMILY"/>
    <property type="match status" value="1"/>
</dbReference>
<dbReference type="KEGG" id="rxy:Rxyl_1172"/>
<dbReference type="Pfam" id="PF00480">
    <property type="entry name" value="ROK"/>
    <property type="match status" value="1"/>
</dbReference>
<dbReference type="GO" id="GO:0047330">
    <property type="term" value="F:polyphosphate-glucose phosphotransferase activity"/>
    <property type="evidence" value="ECO:0007669"/>
    <property type="project" value="UniProtKB-EC"/>
</dbReference>
<name>Q1AWU0_RUBXD</name>
<gene>
    <name evidence="2" type="ordered locus">Rxyl_1172</name>
</gene>
<keyword evidence="2" id="KW-0808">Transferase</keyword>
<dbReference type="AlphaFoldDB" id="Q1AWU0"/>
<evidence type="ECO:0000313" key="3">
    <source>
        <dbReference type="Proteomes" id="UP000006637"/>
    </source>
</evidence>
<dbReference type="STRING" id="266117.Rxyl_1172"/>
<dbReference type="PANTHER" id="PTHR18964:SF146">
    <property type="entry name" value="POLYPHOSPHATE GLUCOKINASE"/>
    <property type="match status" value="1"/>
</dbReference>
<keyword evidence="3" id="KW-1185">Reference proteome</keyword>
<dbReference type="EC" id="2.7.1.63" evidence="2"/>
<dbReference type="Proteomes" id="UP000006637">
    <property type="component" value="Chromosome"/>
</dbReference>
<dbReference type="EMBL" id="CP000386">
    <property type="protein sequence ID" value="ABG04138.1"/>
    <property type="molecule type" value="Genomic_DNA"/>
</dbReference>
<proteinExistence type="inferred from homology"/>
<dbReference type="SUPFAM" id="SSF53067">
    <property type="entry name" value="Actin-like ATPase domain"/>
    <property type="match status" value="1"/>
</dbReference>
<keyword evidence="2" id="KW-0418">Kinase</keyword>
<protein>
    <submittedName>
        <fullName evidence="2">Polyphosphate glucokinase</fullName>
        <ecNumber evidence="2">2.7.1.63</ecNumber>
    </submittedName>
</protein>
<dbReference type="Gene3D" id="3.30.420.40">
    <property type="match status" value="2"/>
</dbReference>
<dbReference type="InterPro" id="IPR000600">
    <property type="entry name" value="ROK"/>
</dbReference>
<dbReference type="eggNOG" id="COG1940">
    <property type="taxonomic scope" value="Bacteria"/>
</dbReference>
<dbReference type="HOGENOM" id="CLU_065796_0_0_11"/>
<dbReference type="PhylomeDB" id="Q1AWU0"/>